<evidence type="ECO:0000256" key="8">
    <source>
        <dbReference type="ARBA" id="ARBA00083882"/>
    </source>
</evidence>
<evidence type="ECO:0000256" key="6">
    <source>
        <dbReference type="ARBA" id="ARBA00076959"/>
    </source>
</evidence>
<dbReference type="Gene3D" id="3.40.50.12780">
    <property type="entry name" value="N-terminal domain of ligase-like"/>
    <property type="match status" value="1"/>
</dbReference>
<evidence type="ECO:0000256" key="4">
    <source>
        <dbReference type="ARBA" id="ARBA00036813"/>
    </source>
</evidence>
<gene>
    <name evidence="12" type="ORF">Mkiyose1413_23620</name>
    <name evidence="11" type="ORF">SRL2020028_42870</name>
</gene>
<organism evidence="12 13">
    <name type="scientific">Mycobacterium kiyosense</name>
    <dbReference type="NCBI Taxonomy" id="2871094"/>
    <lineage>
        <taxon>Bacteria</taxon>
        <taxon>Bacillati</taxon>
        <taxon>Actinomycetota</taxon>
        <taxon>Actinomycetes</taxon>
        <taxon>Mycobacteriales</taxon>
        <taxon>Mycobacteriaceae</taxon>
        <taxon>Mycobacterium</taxon>
    </lineage>
</organism>
<dbReference type="EMBL" id="BRZI01000014">
    <property type="protein sequence ID" value="GLD30479.1"/>
    <property type="molecule type" value="Genomic_DNA"/>
</dbReference>
<name>A0A9P3UXA4_9MYCO</name>
<keyword evidence="13" id="KW-1185">Reference proteome</keyword>
<proteinExistence type="inferred from homology"/>
<dbReference type="InterPro" id="IPR042099">
    <property type="entry name" value="ANL_N_sf"/>
</dbReference>
<dbReference type="PANTHER" id="PTHR43201">
    <property type="entry name" value="ACYL-COA SYNTHETASE"/>
    <property type="match status" value="1"/>
</dbReference>
<comment type="caution">
    <text evidence="12">The sequence shown here is derived from an EMBL/GenBank/DDBJ whole genome shotgun (WGS) entry which is preliminary data.</text>
</comment>
<dbReference type="InterPro" id="IPR000873">
    <property type="entry name" value="AMP-dep_synth/lig_dom"/>
</dbReference>
<evidence type="ECO:0000256" key="2">
    <source>
        <dbReference type="ARBA" id="ARBA00022598"/>
    </source>
</evidence>
<dbReference type="Pfam" id="PF00501">
    <property type="entry name" value="AMP-binding"/>
    <property type="match status" value="1"/>
</dbReference>
<dbReference type="PANTHER" id="PTHR43201:SF5">
    <property type="entry name" value="MEDIUM-CHAIN ACYL-COA LIGASE ACSF2, MITOCHONDRIAL"/>
    <property type="match status" value="1"/>
</dbReference>
<evidence type="ECO:0000313" key="13">
    <source>
        <dbReference type="Proteomes" id="UP001064782"/>
    </source>
</evidence>
<dbReference type="InterPro" id="IPR020845">
    <property type="entry name" value="AMP-binding_CS"/>
</dbReference>
<evidence type="ECO:0000313" key="11">
    <source>
        <dbReference type="EMBL" id="GLB85031.1"/>
    </source>
</evidence>
<evidence type="ECO:0000256" key="5">
    <source>
        <dbReference type="ARBA" id="ARBA00069710"/>
    </source>
</evidence>
<dbReference type="RefSeq" id="WP_236979886.1">
    <property type="nucleotide sequence ID" value="NZ_BRXE01000070.1"/>
</dbReference>
<keyword evidence="2 12" id="KW-0436">Ligase</keyword>
<evidence type="ECO:0000256" key="3">
    <source>
        <dbReference type="ARBA" id="ARBA00026121"/>
    </source>
</evidence>
<dbReference type="AlphaFoldDB" id="A0A9P3UXA4"/>
<dbReference type="SUPFAM" id="SSF56801">
    <property type="entry name" value="Acetyl-CoA synthetase-like"/>
    <property type="match status" value="1"/>
</dbReference>
<evidence type="ECO:0000313" key="12">
    <source>
        <dbReference type="EMBL" id="GLD30479.1"/>
    </source>
</evidence>
<comment type="similarity">
    <text evidence="1">Belongs to the ATP-dependent AMP-binding enzyme family.</text>
</comment>
<dbReference type="Gene3D" id="3.30.300.30">
    <property type="match status" value="1"/>
</dbReference>
<evidence type="ECO:0000256" key="7">
    <source>
        <dbReference type="ARBA" id="ARBA00080667"/>
    </source>
</evidence>
<dbReference type="FunFam" id="3.30.300.30:FF:000008">
    <property type="entry name" value="2,3-dihydroxybenzoate-AMP ligase"/>
    <property type="match status" value="1"/>
</dbReference>
<dbReference type="GeneID" id="83628695"/>
<accession>A0A9P3UXA4</accession>
<dbReference type="GO" id="GO:0004467">
    <property type="term" value="F:long-chain fatty acid-CoA ligase activity"/>
    <property type="evidence" value="ECO:0007669"/>
    <property type="project" value="UniProtKB-EC"/>
</dbReference>
<dbReference type="EC" id="6.2.1.3" evidence="3"/>
<evidence type="ECO:0000256" key="1">
    <source>
        <dbReference type="ARBA" id="ARBA00006432"/>
    </source>
</evidence>
<evidence type="ECO:0000259" key="9">
    <source>
        <dbReference type="Pfam" id="PF00501"/>
    </source>
</evidence>
<comment type="catalytic activity">
    <reaction evidence="4">
        <text>a long-chain fatty acid + ATP + CoA = a long-chain fatty acyl-CoA + AMP + diphosphate</text>
        <dbReference type="Rhea" id="RHEA:15421"/>
        <dbReference type="ChEBI" id="CHEBI:30616"/>
        <dbReference type="ChEBI" id="CHEBI:33019"/>
        <dbReference type="ChEBI" id="CHEBI:57287"/>
        <dbReference type="ChEBI" id="CHEBI:57560"/>
        <dbReference type="ChEBI" id="CHEBI:83139"/>
        <dbReference type="ChEBI" id="CHEBI:456215"/>
        <dbReference type="EC" id="6.2.1.3"/>
    </reaction>
</comment>
<dbReference type="EMBL" id="BRXE01000070">
    <property type="protein sequence ID" value="GLB85031.1"/>
    <property type="molecule type" value="Genomic_DNA"/>
</dbReference>
<dbReference type="InterPro" id="IPR025110">
    <property type="entry name" value="AMP-bd_C"/>
</dbReference>
<sequence length="532" mass="57771">MAEGRRLVGGRLLRWDDERASQAYTQGHWARGTLADALRAAAQDTPRRVALVDADHRLTCAELRLQATALADALLERIPAGSVVSFMLPNWHEAAVIYLASTLAGMVANPILPSLRERELRFILEDADSRVLFIPSAFGRHDYAAMLHRVVAELTTPPDVVVVRGDCLDGQLGYASLTSPRSGSVPLPGLQPDDVRMILYTSGTTGRPKGVLHSQNSIHALMCQIRDHWFVEPGDVFLVASPIAHIGGSIYAFEGPLLLGTTAVLMDRWNADEAVRIIRTERCTHMAGATPFLEQLLAAAQRAGTNLPDLKVFICGGASVSPQLIRRAATYFESTTVTRVYGSTEVPVTTVGSPDDRDRAADTDGRAGIADIRLVDGEIRLRGPQMLVGYLHPEDDDNSFDADGYFRTGDLGRWVDDEYLVVTGRAKDIIIRNGENISPKEVEDVLVTHPGIAEIAVVGLPDERTGERACAVVVAASSAGPDVTDLRTFLEAAGVARFKAPEQVVIWDDLPKNDAGKILKHQIKAALMEAER</sequence>
<dbReference type="GO" id="GO:0031956">
    <property type="term" value="F:medium-chain fatty acid-CoA ligase activity"/>
    <property type="evidence" value="ECO:0007669"/>
    <property type="project" value="TreeGrafter"/>
</dbReference>
<reference evidence="12" key="1">
    <citation type="submission" date="2022-08" db="EMBL/GenBank/DDBJ databases">
        <title>Mycobacterium kiyosense sp. nov., scotochromogenic slow-glowing species isolated from respiratory specimens.</title>
        <authorList>
            <person name="Fukano H."/>
            <person name="Kazumi Y."/>
            <person name="Sakagami N."/>
            <person name="Ato M."/>
            <person name="Mitarai S."/>
            <person name="Hoshino Y."/>
        </authorList>
    </citation>
    <scope>NUCLEOTIDE SEQUENCE</scope>
    <source>
        <strain evidence="12">1413</strain>
        <strain evidence="11">SRL2020-028</strain>
    </source>
</reference>
<evidence type="ECO:0000259" key="10">
    <source>
        <dbReference type="Pfam" id="PF13193"/>
    </source>
</evidence>
<protein>
    <recommendedName>
        <fullName evidence="5">Long-chain-fatty-acid--CoA ligase FadD13</fullName>
        <ecNumber evidence="3">6.2.1.3</ecNumber>
    </recommendedName>
    <alternativeName>
        <fullName evidence="6">Fatty acyl-CoA ligase</fullName>
    </alternativeName>
    <alternativeName>
        <fullName evidence="8">Fatty acyl-CoA synthetase</fullName>
    </alternativeName>
    <alternativeName>
        <fullName evidence="7">Very-long-chain fatty-acyl-CoA synthetase</fullName>
    </alternativeName>
</protein>
<dbReference type="InterPro" id="IPR045851">
    <property type="entry name" value="AMP-bd_C_sf"/>
</dbReference>
<feature type="domain" description="AMP-binding enzyme C-terminal" evidence="10">
    <location>
        <begin position="441"/>
        <end position="517"/>
    </location>
</feature>
<dbReference type="Proteomes" id="UP001064782">
    <property type="component" value="Unassembled WGS sequence"/>
</dbReference>
<dbReference type="Pfam" id="PF13193">
    <property type="entry name" value="AMP-binding_C"/>
    <property type="match status" value="1"/>
</dbReference>
<dbReference type="Proteomes" id="UP001165663">
    <property type="component" value="Unassembled WGS sequence"/>
</dbReference>
<dbReference type="PROSITE" id="PS00455">
    <property type="entry name" value="AMP_BINDING"/>
    <property type="match status" value="1"/>
</dbReference>
<feature type="domain" description="AMP-dependent synthetase/ligase" evidence="9">
    <location>
        <begin position="39"/>
        <end position="391"/>
    </location>
</feature>